<feature type="domain" description="CENP-V/GFA" evidence="4">
    <location>
        <begin position="133"/>
        <end position="245"/>
    </location>
</feature>
<organism evidence="6 7">
    <name type="scientific">Phytophthora kernoviae</name>
    <dbReference type="NCBI Taxonomy" id="325452"/>
    <lineage>
        <taxon>Eukaryota</taxon>
        <taxon>Sar</taxon>
        <taxon>Stramenopiles</taxon>
        <taxon>Oomycota</taxon>
        <taxon>Peronosporomycetes</taxon>
        <taxon>Peronosporales</taxon>
        <taxon>Peronosporaceae</taxon>
        <taxon>Phytophthora</taxon>
    </lineage>
</organism>
<feature type="domain" description="CENP-V/GFA" evidence="4">
    <location>
        <begin position="13"/>
        <end position="131"/>
    </location>
</feature>
<sequence length="245" mass="27408">MAKPNPSKPFVLHQGSCHCKAVQFEFDAPSDLVQTKCNCSICRMKGNVHTIVPKSRFRLLQGQDMLTLYTFNTHTAHHLFCKRCGVQSFYSPRSSPEVGYAITVGCVDPTTITSITTENSMPNSTDSKPLVLHHGSCHCKAVEFEFEAPSDLVQTECNCSICTMKGNIHTIVHKSHFKMLQGEDILTLYTFHTHKSQHLFCKRCGVQAFFIPRLDPDAYAVTVACVDPDTITSVKTETFDGKNWN</sequence>
<evidence type="ECO:0000313" key="6">
    <source>
        <dbReference type="EMBL" id="RLN64526.1"/>
    </source>
</evidence>
<dbReference type="Proteomes" id="UP000284657">
    <property type="component" value="Unassembled WGS sequence"/>
</dbReference>
<dbReference type="PROSITE" id="PS51891">
    <property type="entry name" value="CENP_V_GFA"/>
    <property type="match status" value="2"/>
</dbReference>
<keyword evidence="2" id="KW-0479">Metal-binding</keyword>
<dbReference type="Proteomes" id="UP000277300">
    <property type="component" value="Unassembled WGS sequence"/>
</dbReference>
<accession>A0A3F2RUM9</accession>
<keyword evidence="3" id="KW-0862">Zinc</keyword>
<gene>
    <name evidence="5" type="ORF">BBJ29_003209</name>
    <name evidence="6" type="ORF">BBP00_00003405</name>
</gene>
<comment type="caution">
    <text evidence="6">The sequence shown here is derived from an EMBL/GenBank/DDBJ whole genome shotgun (WGS) entry which is preliminary data.</text>
</comment>
<dbReference type="GO" id="GO:0016846">
    <property type="term" value="F:carbon-sulfur lyase activity"/>
    <property type="evidence" value="ECO:0007669"/>
    <property type="project" value="InterPro"/>
</dbReference>
<dbReference type="AlphaFoldDB" id="A0A3F2RUM9"/>
<dbReference type="PANTHER" id="PTHR28620">
    <property type="entry name" value="CENTROMERE PROTEIN V"/>
    <property type="match status" value="1"/>
</dbReference>
<dbReference type="PANTHER" id="PTHR28620:SF1">
    <property type="entry name" value="CENP-V_GFA DOMAIN-CONTAINING PROTEIN"/>
    <property type="match status" value="1"/>
</dbReference>
<dbReference type="EMBL" id="MBDO02000071">
    <property type="protein sequence ID" value="RLN64526.1"/>
    <property type="molecule type" value="Genomic_DNA"/>
</dbReference>
<evidence type="ECO:0000256" key="3">
    <source>
        <dbReference type="ARBA" id="ARBA00022833"/>
    </source>
</evidence>
<dbReference type="OrthoDB" id="2993351at2759"/>
<comment type="similarity">
    <text evidence="1">Belongs to the Gfa family.</text>
</comment>
<protein>
    <recommendedName>
        <fullName evidence="4">CENP-V/GFA domain-containing protein</fullName>
    </recommendedName>
</protein>
<evidence type="ECO:0000256" key="2">
    <source>
        <dbReference type="ARBA" id="ARBA00022723"/>
    </source>
</evidence>
<reference evidence="7 8" key="1">
    <citation type="submission" date="2018-07" db="EMBL/GenBank/DDBJ databases">
        <title>Genome sequencing of oomycete isolates from Chile give support for New Zealand origin for Phytophthora kernoviae and make available the first Nothophytophthora sp. genome.</title>
        <authorList>
            <person name="Studholme D.J."/>
            <person name="Sanfuentes E."/>
            <person name="Panda P."/>
            <person name="Hill R."/>
            <person name="Sambles C."/>
            <person name="Grant M."/>
            <person name="Williams N.M."/>
            <person name="Mcdougal R.L."/>
        </authorList>
    </citation>
    <scope>NUCLEOTIDE SEQUENCE [LARGE SCALE GENOMIC DNA]</scope>
    <source>
        <strain evidence="6">Chile6</strain>
        <strain evidence="5">Chile7</strain>
    </source>
</reference>
<dbReference type="InterPro" id="IPR006913">
    <property type="entry name" value="CENP-V/GFA"/>
</dbReference>
<dbReference type="SUPFAM" id="SSF51316">
    <property type="entry name" value="Mss4-like"/>
    <property type="match status" value="2"/>
</dbReference>
<name>A0A3F2RUM9_9STRA</name>
<evidence type="ECO:0000259" key="4">
    <source>
        <dbReference type="PROSITE" id="PS51891"/>
    </source>
</evidence>
<evidence type="ECO:0000313" key="8">
    <source>
        <dbReference type="Proteomes" id="UP000284657"/>
    </source>
</evidence>
<dbReference type="GO" id="GO:0046872">
    <property type="term" value="F:metal ion binding"/>
    <property type="evidence" value="ECO:0007669"/>
    <property type="project" value="UniProtKB-KW"/>
</dbReference>
<evidence type="ECO:0000256" key="1">
    <source>
        <dbReference type="ARBA" id="ARBA00005495"/>
    </source>
</evidence>
<dbReference type="Gene3D" id="2.170.150.70">
    <property type="match status" value="2"/>
</dbReference>
<dbReference type="InterPro" id="IPR052355">
    <property type="entry name" value="CENP-V-like"/>
</dbReference>
<evidence type="ECO:0000313" key="7">
    <source>
        <dbReference type="Proteomes" id="UP000277300"/>
    </source>
</evidence>
<dbReference type="InterPro" id="IPR011057">
    <property type="entry name" value="Mss4-like_sf"/>
</dbReference>
<dbReference type="Pfam" id="PF04828">
    <property type="entry name" value="GFA"/>
    <property type="match status" value="2"/>
</dbReference>
<dbReference type="EMBL" id="MBAD02001399">
    <property type="protein sequence ID" value="RLN55078.1"/>
    <property type="molecule type" value="Genomic_DNA"/>
</dbReference>
<evidence type="ECO:0000313" key="5">
    <source>
        <dbReference type="EMBL" id="RLN55078.1"/>
    </source>
</evidence>
<proteinExistence type="inferred from homology"/>